<dbReference type="FunFam" id="3.30.565.10:FF:000010">
    <property type="entry name" value="Sensor histidine kinase RcsC"/>
    <property type="match status" value="1"/>
</dbReference>
<dbReference type="Pfam" id="PF00072">
    <property type="entry name" value="Response_reg"/>
    <property type="match status" value="1"/>
</dbReference>
<feature type="domain" description="HPt" evidence="16">
    <location>
        <begin position="731"/>
        <end position="829"/>
    </location>
</feature>
<evidence type="ECO:0000256" key="6">
    <source>
        <dbReference type="ARBA" id="ARBA00022692"/>
    </source>
</evidence>
<dbReference type="SMART" id="SM00388">
    <property type="entry name" value="HisKA"/>
    <property type="match status" value="1"/>
</dbReference>
<evidence type="ECO:0000259" key="15">
    <source>
        <dbReference type="PROSITE" id="PS50110"/>
    </source>
</evidence>
<dbReference type="CDD" id="cd00130">
    <property type="entry name" value="PAS"/>
    <property type="match status" value="2"/>
</dbReference>
<dbReference type="NCBIfam" id="TIGR00229">
    <property type="entry name" value="sensory_box"/>
    <property type="match status" value="1"/>
</dbReference>
<keyword evidence="7" id="KW-0547">Nucleotide-binding</keyword>
<evidence type="ECO:0000259" key="16">
    <source>
        <dbReference type="PROSITE" id="PS50894"/>
    </source>
</evidence>
<keyword evidence="5 13" id="KW-0597">Phosphoprotein</keyword>
<dbReference type="Gene3D" id="1.10.287.130">
    <property type="match status" value="1"/>
</dbReference>
<organism evidence="17 18">
    <name type="scientific">Hymenobacter nivis</name>
    <dbReference type="NCBI Taxonomy" id="1850093"/>
    <lineage>
        <taxon>Bacteria</taxon>
        <taxon>Pseudomonadati</taxon>
        <taxon>Bacteroidota</taxon>
        <taxon>Cytophagia</taxon>
        <taxon>Cytophagales</taxon>
        <taxon>Hymenobacteraceae</taxon>
        <taxon>Hymenobacter</taxon>
    </lineage>
</organism>
<dbReference type="Gene3D" id="3.30.565.10">
    <property type="entry name" value="Histidine kinase-like ATPase, C-terminal domain"/>
    <property type="match status" value="1"/>
</dbReference>
<evidence type="ECO:0000313" key="17">
    <source>
        <dbReference type="EMBL" id="TPG71691.1"/>
    </source>
</evidence>
<dbReference type="Gene3D" id="1.20.120.160">
    <property type="entry name" value="HPT domain"/>
    <property type="match status" value="1"/>
</dbReference>
<dbReference type="PANTHER" id="PTHR45339:SF1">
    <property type="entry name" value="HYBRID SIGNAL TRANSDUCTION HISTIDINE KINASE J"/>
    <property type="match status" value="1"/>
</dbReference>
<dbReference type="Pfam" id="PF02518">
    <property type="entry name" value="HATPase_c"/>
    <property type="match status" value="1"/>
</dbReference>
<protein>
    <recommendedName>
        <fullName evidence="3">histidine kinase</fullName>
        <ecNumber evidence="3">2.7.13.3</ecNumber>
    </recommendedName>
</protein>
<evidence type="ECO:0000256" key="7">
    <source>
        <dbReference type="ARBA" id="ARBA00022741"/>
    </source>
</evidence>
<dbReference type="SUPFAM" id="SSF55785">
    <property type="entry name" value="PYP-like sensor domain (PAS domain)"/>
    <property type="match status" value="2"/>
</dbReference>
<dbReference type="GO" id="GO:0005524">
    <property type="term" value="F:ATP binding"/>
    <property type="evidence" value="ECO:0007669"/>
    <property type="project" value="UniProtKB-KW"/>
</dbReference>
<dbReference type="Pfam" id="PF00512">
    <property type="entry name" value="HisKA"/>
    <property type="match status" value="1"/>
</dbReference>
<keyword evidence="8" id="KW-0067">ATP-binding</keyword>
<dbReference type="Proteomes" id="UP000317646">
    <property type="component" value="Unassembled WGS sequence"/>
</dbReference>
<evidence type="ECO:0000256" key="1">
    <source>
        <dbReference type="ARBA" id="ARBA00000085"/>
    </source>
</evidence>
<comment type="catalytic activity">
    <reaction evidence="1">
        <text>ATP + protein L-histidine = ADP + protein N-phospho-L-histidine.</text>
        <dbReference type="EC" id="2.7.13.3"/>
    </reaction>
</comment>
<evidence type="ECO:0000256" key="12">
    <source>
        <dbReference type="PROSITE-ProRule" id="PRU00110"/>
    </source>
</evidence>
<gene>
    <name evidence="17" type="ORF">EAH73_00055</name>
</gene>
<dbReference type="SUPFAM" id="SSF47226">
    <property type="entry name" value="Histidine-containing phosphotransfer domain, HPT domain"/>
    <property type="match status" value="1"/>
</dbReference>
<dbReference type="InterPro" id="IPR001789">
    <property type="entry name" value="Sig_transdc_resp-reg_receiver"/>
</dbReference>
<dbReference type="InterPro" id="IPR003594">
    <property type="entry name" value="HATPase_dom"/>
</dbReference>
<dbReference type="PROSITE" id="PS50110">
    <property type="entry name" value="RESPONSE_REGULATORY"/>
    <property type="match status" value="1"/>
</dbReference>
<keyword evidence="17" id="KW-0418">Kinase</keyword>
<dbReference type="Gene3D" id="3.30.450.20">
    <property type="entry name" value="PAS domain"/>
    <property type="match status" value="2"/>
</dbReference>
<evidence type="ECO:0000313" key="18">
    <source>
        <dbReference type="Proteomes" id="UP000317646"/>
    </source>
</evidence>
<keyword evidence="9" id="KW-1133">Transmembrane helix</keyword>
<dbReference type="InterPro" id="IPR036890">
    <property type="entry name" value="HATPase_C_sf"/>
</dbReference>
<dbReference type="InterPro" id="IPR035965">
    <property type="entry name" value="PAS-like_dom_sf"/>
</dbReference>
<feature type="domain" description="Response regulatory" evidence="15">
    <location>
        <begin position="588"/>
        <end position="705"/>
    </location>
</feature>
<dbReference type="GO" id="GO:0005886">
    <property type="term" value="C:plasma membrane"/>
    <property type="evidence" value="ECO:0007669"/>
    <property type="project" value="UniProtKB-SubCell"/>
</dbReference>
<evidence type="ECO:0000256" key="4">
    <source>
        <dbReference type="ARBA" id="ARBA00022475"/>
    </source>
</evidence>
<dbReference type="SMART" id="SM00091">
    <property type="entry name" value="PAS"/>
    <property type="match status" value="2"/>
</dbReference>
<keyword evidence="17" id="KW-0808">Transferase</keyword>
<proteinExistence type="predicted"/>
<dbReference type="PRINTS" id="PR00344">
    <property type="entry name" value="BCTRLSENSOR"/>
</dbReference>
<dbReference type="InterPro" id="IPR003661">
    <property type="entry name" value="HisK_dim/P_dom"/>
</dbReference>
<dbReference type="PANTHER" id="PTHR45339">
    <property type="entry name" value="HYBRID SIGNAL TRANSDUCTION HISTIDINE KINASE J"/>
    <property type="match status" value="1"/>
</dbReference>
<keyword evidence="10" id="KW-0902">Two-component regulatory system</keyword>
<dbReference type="AlphaFoldDB" id="A0A502HB07"/>
<evidence type="ECO:0000256" key="13">
    <source>
        <dbReference type="PROSITE-ProRule" id="PRU00169"/>
    </source>
</evidence>
<dbReference type="EMBL" id="RCYZ01000001">
    <property type="protein sequence ID" value="TPG71691.1"/>
    <property type="molecule type" value="Genomic_DNA"/>
</dbReference>
<evidence type="ECO:0000256" key="8">
    <source>
        <dbReference type="ARBA" id="ARBA00022840"/>
    </source>
</evidence>
<evidence type="ECO:0000256" key="11">
    <source>
        <dbReference type="ARBA" id="ARBA00023136"/>
    </source>
</evidence>
<keyword evidence="4" id="KW-1003">Cell membrane</keyword>
<accession>A0A502HB07</accession>
<feature type="modified residue" description="Phosphohistidine" evidence="12">
    <location>
        <position position="770"/>
    </location>
</feature>
<evidence type="ECO:0000256" key="3">
    <source>
        <dbReference type="ARBA" id="ARBA00012438"/>
    </source>
</evidence>
<evidence type="ECO:0000256" key="10">
    <source>
        <dbReference type="ARBA" id="ARBA00023012"/>
    </source>
</evidence>
<reference evidence="17 18" key="1">
    <citation type="journal article" date="2019" name="Environ. Microbiol.">
        <title>Species interactions and distinct microbial communities in high Arctic permafrost affected cryosols are associated with the CH4 and CO2 gas fluxes.</title>
        <authorList>
            <person name="Altshuler I."/>
            <person name="Hamel J."/>
            <person name="Turney S."/>
            <person name="Magnuson E."/>
            <person name="Levesque R."/>
            <person name="Greer C."/>
            <person name="Whyte L.G."/>
        </authorList>
    </citation>
    <scope>NUCLEOTIDE SEQUENCE [LARGE SCALE GENOMIC DNA]</scope>
    <source>
        <strain evidence="17 18">S9.2P</strain>
    </source>
</reference>
<dbReference type="InterPro" id="IPR000014">
    <property type="entry name" value="PAS"/>
</dbReference>
<dbReference type="CDD" id="cd16922">
    <property type="entry name" value="HATPase_EvgS-ArcB-TorS-like"/>
    <property type="match status" value="1"/>
</dbReference>
<dbReference type="SMART" id="SM00448">
    <property type="entry name" value="REC"/>
    <property type="match status" value="1"/>
</dbReference>
<dbReference type="InterPro" id="IPR011006">
    <property type="entry name" value="CheY-like_superfamily"/>
</dbReference>
<dbReference type="InterPro" id="IPR008207">
    <property type="entry name" value="Sig_transdc_His_kin_Hpt_dom"/>
</dbReference>
<name>A0A502HB07_9BACT</name>
<dbReference type="CDD" id="cd17546">
    <property type="entry name" value="REC_hyHK_CKI1_RcsC-like"/>
    <property type="match status" value="1"/>
</dbReference>
<dbReference type="InterPro" id="IPR005467">
    <property type="entry name" value="His_kinase_dom"/>
</dbReference>
<dbReference type="CDD" id="cd00082">
    <property type="entry name" value="HisKA"/>
    <property type="match status" value="1"/>
</dbReference>
<dbReference type="PROSITE" id="PS50894">
    <property type="entry name" value="HPT"/>
    <property type="match status" value="1"/>
</dbReference>
<dbReference type="Gene3D" id="3.40.50.2300">
    <property type="match status" value="1"/>
</dbReference>
<comment type="caution">
    <text evidence="17">The sequence shown here is derived from an EMBL/GenBank/DDBJ whole genome shotgun (WGS) entry which is preliminary data.</text>
</comment>
<dbReference type="Pfam" id="PF08448">
    <property type="entry name" value="PAS_4"/>
    <property type="match status" value="1"/>
</dbReference>
<dbReference type="InterPro" id="IPR036097">
    <property type="entry name" value="HisK_dim/P_sf"/>
</dbReference>
<comment type="subcellular location">
    <subcellularLocation>
        <location evidence="2">Cell membrane</location>
        <topology evidence="2">Multi-pass membrane protein</topology>
    </subcellularLocation>
</comment>
<evidence type="ECO:0000256" key="9">
    <source>
        <dbReference type="ARBA" id="ARBA00022989"/>
    </source>
</evidence>
<keyword evidence="6" id="KW-0812">Transmembrane</keyword>
<dbReference type="InterPro" id="IPR004358">
    <property type="entry name" value="Sig_transdc_His_kin-like_C"/>
</dbReference>
<feature type="modified residue" description="4-aspartylphosphate" evidence="13">
    <location>
        <position position="637"/>
    </location>
</feature>
<dbReference type="EC" id="2.7.13.3" evidence="3"/>
<evidence type="ECO:0000256" key="5">
    <source>
        <dbReference type="ARBA" id="ARBA00022553"/>
    </source>
</evidence>
<dbReference type="SMART" id="SM00387">
    <property type="entry name" value="HATPase_c"/>
    <property type="match status" value="1"/>
</dbReference>
<feature type="domain" description="Histidine kinase" evidence="14">
    <location>
        <begin position="342"/>
        <end position="563"/>
    </location>
</feature>
<evidence type="ECO:0000259" key="14">
    <source>
        <dbReference type="PROSITE" id="PS50109"/>
    </source>
</evidence>
<keyword evidence="11" id="KW-0472">Membrane</keyword>
<dbReference type="InterPro" id="IPR013656">
    <property type="entry name" value="PAS_4"/>
</dbReference>
<sequence>MLGDMLCPYVMTAADSLFPHPEGSRHRPLTQAVENTPPDQLPGLVQELQTHQLELQMQYESLLLAQADAEANRVQYEDLYEHAPVGFVTLGPHGGIAQLNRTASQLLGTGGTRLAGRPFALFVTPGHRADFADFLARVLASPAPQHTETELRRANGTAFYAQLEAVREEPLPPQGPGCRLALFDTTDRREAANALANSEARFQMLAESVPGVLFEWRVNRDGEHYVTYVSPRLQECFGMAPAALEQAETFLHPADVRSFRLSLAAAVQVRGPWAFEGRVVVPGQPLRWCRGTAAVTTRDDKGVVYSGLLLDVTASKQLEARLRAATEAAEANVRAKQEFLANMSHEIRTPLHGILGLAEMLAASALAPAQAEHLRLLNGSAQHLLAVLNDVLITARLGAGRLHAAAEAFDLGALLRDCTALLAPEAETRGLALRLNAPPALPRVVGDAHRLRQVLLNLLGNALKFTERGGVELRVQCPAGAAPGRARVAFSVSDSGIGIAPAALDAVFEPFVQAGETTDQHYGGTGLGLSISHSLVALLGGTLRATSELGVGSTFHFALEFDTDQSAPGTAPVAPAPAAKAAPGSAGRALLVEDNPVSSLLAEALLRGWGWAVDAAATGPAAVALFEQHCYDVVLMDLRLPGLDGTAATARLRQHPDPARAATPVLAVTAHAQLDADALRASGFDAYLAKPFGEAALRQALAVARQAPAAAPVPRGPLYDLSAVRQMVGDNESFVRHLVGVFCTSTPPILEALRQALAQADWPALADAAHHLKSSLYGMGVIPLYDAIRELEASEAQHPDPARAAWLVGEVTAVTAEVMAELAQAFPGA</sequence>
<evidence type="ECO:0000256" key="2">
    <source>
        <dbReference type="ARBA" id="ARBA00004651"/>
    </source>
</evidence>
<dbReference type="Pfam" id="PF01627">
    <property type="entry name" value="Hpt"/>
    <property type="match status" value="1"/>
</dbReference>
<dbReference type="InterPro" id="IPR036641">
    <property type="entry name" value="HPT_dom_sf"/>
</dbReference>
<dbReference type="PROSITE" id="PS50109">
    <property type="entry name" value="HIS_KIN"/>
    <property type="match status" value="1"/>
</dbReference>
<dbReference type="InterPro" id="IPR013655">
    <property type="entry name" value="PAS_fold_3"/>
</dbReference>
<dbReference type="SUPFAM" id="SSF47384">
    <property type="entry name" value="Homodimeric domain of signal transducing histidine kinase"/>
    <property type="match status" value="1"/>
</dbReference>
<dbReference type="SUPFAM" id="SSF55874">
    <property type="entry name" value="ATPase domain of HSP90 chaperone/DNA topoisomerase II/histidine kinase"/>
    <property type="match status" value="1"/>
</dbReference>
<keyword evidence="18" id="KW-1185">Reference proteome</keyword>
<dbReference type="GO" id="GO:0000155">
    <property type="term" value="F:phosphorelay sensor kinase activity"/>
    <property type="evidence" value="ECO:0007669"/>
    <property type="project" value="InterPro"/>
</dbReference>
<dbReference type="Pfam" id="PF08447">
    <property type="entry name" value="PAS_3"/>
    <property type="match status" value="1"/>
</dbReference>
<dbReference type="SUPFAM" id="SSF52172">
    <property type="entry name" value="CheY-like"/>
    <property type="match status" value="1"/>
</dbReference>